<dbReference type="InterPro" id="IPR008280">
    <property type="entry name" value="Tub_FtsZ_C"/>
</dbReference>
<organism evidence="10 11">
    <name type="scientific">Sinorhizobium chiapasense</name>
    <dbReference type="NCBI Taxonomy" id="501572"/>
    <lineage>
        <taxon>Bacteria</taxon>
        <taxon>Pseudomonadati</taxon>
        <taxon>Pseudomonadota</taxon>
        <taxon>Alphaproteobacteria</taxon>
        <taxon>Hyphomicrobiales</taxon>
        <taxon>Rhizobiaceae</taxon>
        <taxon>Sinorhizobium/Ensifer group</taxon>
        <taxon>Sinorhizobium</taxon>
    </lineage>
</organism>
<keyword evidence="4 6" id="KW-0132">Cell division</keyword>
<evidence type="ECO:0000313" key="10">
    <source>
        <dbReference type="EMBL" id="WVT02170.1"/>
    </source>
</evidence>
<dbReference type="SMART" id="SM00864">
    <property type="entry name" value="Tubulin"/>
    <property type="match status" value="1"/>
</dbReference>
<feature type="binding site" evidence="4">
    <location>
        <position position="145"/>
    </location>
    <ligand>
        <name>GTP</name>
        <dbReference type="ChEBI" id="CHEBI:37565"/>
    </ligand>
</feature>
<evidence type="ECO:0000259" key="9">
    <source>
        <dbReference type="SMART" id="SM00865"/>
    </source>
</evidence>
<comment type="subunit">
    <text evidence="4">Homodimer. Polymerizes to form a dynamic ring structure in a strictly GTP-dependent manner. Interacts directly with several other division proteins.</text>
</comment>
<feature type="binding site" evidence="4">
    <location>
        <begin position="23"/>
        <end position="27"/>
    </location>
    <ligand>
        <name>GTP</name>
        <dbReference type="ChEBI" id="CHEBI:37565"/>
    </ligand>
</feature>
<sequence length="347" mass="36476">MTEFKKPIITEMRPKITVIGVGGGGGNAINNMITENLQGVDFIAANTDAQALSMSKAERRIQLGTAVTEGLGAGSLPDIGNAAAQESIDEIMDHLGGTHMCFVTAGMGGGTGTGAAPVIAEAARRAGILTVAVVTKPFSFEGRRRMQTAEMGIERLRESADTVIVIPNQNLFRIADAKTTFADAFMIADRVLYSGVSCITDLIVKEGLMNLDFADVKTVMKGMGRAMMGTGEATGESRAMMAAEAAIANPLLDEVSMRGAKGVLVSISGGMDMTLFEVDEAATRIREEVYDEADIVVGAIFDRTLDGTFRVSVVATGLDSPRTTGDTQGQPEMVNGQPAQVASRTLQ</sequence>
<dbReference type="Pfam" id="PF00091">
    <property type="entry name" value="Tubulin"/>
    <property type="match status" value="1"/>
</dbReference>
<dbReference type="CDD" id="cd02201">
    <property type="entry name" value="FtsZ_type1"/>
    <property type="match status" value="1"/>
</dbReference>
<evidence type="ECO:0000256" key="4">
    <source>
        <dbReference type="HAMAP-Rule" id="MF_00909"/>
    </source>
</evidence>
<dbReference type="SUPFAM" id="SSF55307">
    <property type="entry name" value="Tubulin C-terminal domain-like"/>
    <property type="match status" value="1"/>
</dbReference>
<comment type="similarity">
    <text evidence="1 4 6">Belongs to the FtsZ family.</text>
</comment>
<keyword evidence="4 6" id="KW-0131">Cell cycle</keyword>
<keyword evidence="11" id="KW-1185">Reference proteome</keyword>
<comment type="function">
    <text evidence="4 6">Essential cell division protein that forms a contractile ring structure (Z ring) at the future cell division site. The regulation of the ring assembly controls the timing and the location of cell division. One of the functions of the FtsZ ring is to recruit other cell division proteins to the septum to produce a new cell wall between the dividing cells. Binds GTP and shows GTPase activity.</text>
</comment>
<dbReference type="InterPro" id="IPR020805">
    <property type="entry name" value="Cell_div_FtsZ_CS"/>
</dbReference>
<evidence type="ECO:0000256" key="7">
    <source>
        <dbReference type="SAM" id="MobiDB-lite"/>
    </source>
</evidence>
<feature type="binding site" evidence="4">
    <location>
        <position position="189"/>
    </location>
    <ligand>
        <name>GTP</name>
        <dbReference type="ChEBI" id="CHEBI:37565"/>
    </ligand>
</feature>
<protein>
    <recommendedName>
        <fullName evidence="4 5">Cell division protein FtsZ</fullName>
    </recommendedName>
</protein>
<evidence type="ECO:0000256" key="2">
    <source>
        <dbReference type="ARBA" id="ARBA00022741"/>
    </source>
</evidence>
<dbReference type="HAMAP" id="MF_00909">
    <property type="entry name" value="FtsZ"/>
    <property type="match status" value="1"/>
</dbReference>
<dbReference type="InterPro" id="IPR024757">
    <property type="entry name" value="FtsZ_C"/>
</dbReference>
<dbReference type="PRINTS" id="PR00423">
    <property type="entry name" value="CELLDVISFTSZ"/>
</dbReference>
<dbReference type="EMBL" id="CP133148">
    <property type="protein sequence ID" value="WVT02170.1"/>
    <property type="molecule type" value="Genomic_DNA"/>
</dbReference>
<evidence type="ECO:0000259" key="8">
    <source>
        <dbReference type="SMART" id="SM00864"/>
    </source>
</evidence>
<dbReference type="InterPro" id="IPR018316">
    <property type="entry name" value="Tubulin/FtsZ_2-layer-sand-dom"/>
</dbReference>
<dbReference type="SMART" id="SM00865">
    <property type="entry name" value="Tubulin_C"/>
    <property type="match status" value="1"/>
</dbReference>
<dbReference type="Gene3D" id="3.40.50.1440">
    <property type="entry name" value="Tubulin/FtsZ, GTPase domain"/>
    <property type="match status" value="1"/>
</dbReference>
<keyword evidence="3 4" id="KW-0342">GTP-binding</keyword>
<evidence type="ECO:0000256" key="5">
    <source>
        <dbReference type="NCBIfam" id="TIGR00065"/>
    </source>
</evidence>
<keyword evidence="2 4" id="KW-0547">Nucleotide-binding</keyword>
<proteinExistence type="inferred from homology"/>
<feature type="domain" description="Tubulin/FtsZ GTPase" evidence="8">
    <location>
        <begin position="15"/>
        <end position="207"/>
    </location>
</feature>
<keyword evidence="4" id="KW-0963">Cytoplasm</keyword>
<feature type="binding site" evidence="4">
    <location>
        <begin position="110"/>
        <end position="112"/>
    </location>
    <ligand>
        <name>GTP</name>
        <dbReference type="ChEBI" id="CHEBI:37565"/>
    </ligand>
</feature>
<dbReference type="InterPro" id="IPR000158">
    <property type="entry name" value="Cell_div_FtsZ"/>
</dbReference>
<dbReference type="RefSeq" id="WP_331371456.1">
    <property type="nucleotide sequence ID" value="NZ_CP133148.1"/>
</dbReference>
<dbReference type="InterPro" id="IPR036525">
    <property type="entry name" value="Tubulin/FtsZ_GTPase_sf"/>
</dbReference>
<name>A0ABZ2B7N8_9HYPH</name>
<comment type="subcellular location">
    <subcellularLocation>
        <location evidence="4">Cytoplasm</location>
    </subcellularLocation>
    <text evidence="4">Assembles at midcell at the inner surface of the cytoplasmic membrane.</text>
</comment>
<dbReference type="GO" id="GO:0051301">
    <property type="term" value="P:cell division"/>
    <property type="evidence" value="ECO:0007669"/>
    <property type="project" value="UniProtKB-KW"/>
</dbReference>
<dbReference type="InterPro" id="IPR037103">
    <property type="entry name" value="Tubulin/FtsZ-like_C"/>
</dbReference>
<feature type="domain" description="Tubulin/FtsZ 2-layer sandwich" evidence="9">
    <location>
        <begin position="209"/>
        <end position="327"/>
    </location>
</feature>
<feature type="region of interest" description="Disordered" evidence="7">
    <location>
        <begin position="318"/>
        <end position="347"/>
    </location>
</feature>
<dbReference type="SUPFAM" id="SSF52490">
    <property type="entry name" value="Tubulin nucleotide-binding domain-like"/>
    <property type="match status" value="1"/>
</dbReference>
<dbReference type="PANTHER" id="PTHR30314:SF3">
    <property type="entry name" value="MITOCHONDRIAL DIVISION PROTEIN FSZA"/>
    <property type="match status" value="1"/>
</dbReference>
<gene>
    <name evidence="4 10" type="primary">ftsZ</name>
    <name evidence="10" type="ORF">RB548_11550</name>
</gene>
<dbReference type="Proteomes" id="UP001432360">
    <property type="component" value="Chromosome"/>
</dbReference>
<feature type="compositionally biased region" description="Polar residues" evidence="7">
    <location>
        <begin position="321"/>
        <end position="330"/>
    </location>
</feature>
<feature type="compositionally biased region" description="Polar residues" evidence="7">
    <location>
        <begin position="337"/>
        <end position="347"/>
    </location>
</feature>
<keyword evidence="4 6" id="KW-0717">Septation</keyword>
<dbReference type="InterPro" id="IPR003008">
    <property type="entry name" value="Tubulin_FtsZ_GTPase"/>
</dbReference>
<evidence type="ECO:0000313" key="11">
    <source>
        <dbReference type="Proteomes" id="UP001432360"/>
    </source>
</evidence>
<dbReference type="PANTHER" id="PTHR30314">
    <property type="entry name" value="CELL DIVISION PROTEIN FTSZ-RELATED"/>
    <property type="match status" value="1"/>
</dbReference>
<evidence type="ECO:0000256" key="6">
    <source>
        <dbReference type="RuleBase" id="RU000631"/>
    </source>
</evidence>
<accession>A0ABZ2B7N8</accession>
<evidence type="ECO:0000256" key="1">
    <source>
        <dbReference type="ARBA" id="ARBA00009690"/>
    </source>
</evidence>
<feature type="binding site" evidence="4">
    <location>
        <position position="141"/>
    </location>
    <ligand>
        <name>GTP</name>
        <dbReference type="ChEBI" id="CHEBI:37565"/>
    </ligand>
</feature>
<reference evidence="10" key="1">
    <citation type="submission" date="2023-08" db="EMBL/GenBank/DDBJ databases">
        <title>Complete genome sequence of Sinorhizobium chiapanecum ITTG S70 isolated from Acaciella angustissima nodules in Chiapas-Mexico.</title>
        <authorList>
            <person name="Rincon-Rosales R."/>
            <person name="Rogel M.A."/>
            <person name="Rincon-Medina C.I."/>
            <person name="Guerrero G."/>
            <person name="Manzano-Gomez L.A."/>
            <person name="Lopez-Lopez A."/>
            <person name="Rincon Molina F.A."/>
            <person name="Martinez-Romero E."/>
        </authorList>
    </citation>
    <scope>NUCLEOTIDE SEQUENCE</scope>
    <source>
        <strain evidence="10">ITTG S70</strain>
    </source>
</reference>
<dbReference type="PROSITE" id="PS01134">
    <property type="entry name" value="FTSZ_1"/>
    <property type="match status" value="1"/>
</dbReference>
<dbReference type="InterPro" id="IPR045061">
    <property type="entry name" value="FtsZ/CetZ"/>
</dbReference>
<dbReference type="Gene3D" id="3.30.1330.20">
    <property type="entry name" value="Tubulin/FtsZ, C-terminal domain"/>
    <property type="match status" value="1"/>
</dbReference>
<dbReference type="NCBIfam" id="TIGR00065">
    <property type="entry name" value="ftsZ"/>
    <property type="match status" value="1"/>
</dbReference>
<dbReference type="PROSITE" id="PS01135">
    <property type="entry name" value="FTSZ_2"/>
    <property type="match status" value="1"/>
</dbReference>
<evidence type="ECO:0000256" key="3">
    <source>
        <dbReference type="ARBA" id="ARBA00023134"/>
    </source>
</evidence>
<dbReference type="Pfam" id="PF12327">
    <property type="entry name" value="FtsZ_C"/>
    <property type="match status" value="1"/>
</dbReference>